<dbReference type="RefSeq" id="WP_015247872.1">
    <property type="nucleotide sequence ID" value="NC_019892.1"/>
</dbReference>
<dbReference type="eggNOG" id="ENOG502ZAFV">
    <property type="taxonomic scope" value="Bacteria"/>
</dbReference>
<evidence type="ECO:0000313" key="2">
    <source>
        <dbReference type="Proteomes" id="UP000010798"/>
    </source>
</evidence>
<organism evidence="1 2">
    <name type="scientific">Singulisphaera acidiphila (strain ATCC BAA-1392 / DSM 18658 / VKM B-2454 / MOB10)</name>
    <dbReference type="NCBI Taxonomy" id="886293"/>
    <lineage>
        <taxon>Bacteria</taxon>
        <taxon>Pseudomonadati</taxon>
        <taxon>Planctomycetota</taxon>
        <taxon>Planctomycetia</taxon>
        <taxon>Isosphaerales</taxon>
        <taxon>Isosphaeraceae</taxon>
        <taxon>Singulisphaera</taxon>
    </lineage>
</organism>
<evidence type="ECO:0000313" key="1">
    <source>
        <dbReference type="EMBL" id="AGA28756.1"/>
    </source>
</evidence>
<keyword evidence="2" id="KW-1185">Reference proteome</keyword>
<dbReference type="Proteomes" id="UP000010798">
    <property type="component" value="Chromosome"/>
</dbReference>
<dbReference type="HOGENOM" id="CLU_782785_0_0_0"/>
<protein>
    <submittedName>
        <fullName evidence="1">Uncharacterized protein</fullName>
    </submittedName>
</protein>
<dbReference type="AlphaFoldDB" id="L0DJ99"/>
<sequence>MTRLAPRFLFLGLVLWSVPGAKLRADGVPRNECFPVEQLDPKLRPQFEELLLKMLDSEALYTIVGGIKPVSSSFWWTRFSVDSPDLSRLDEMRKIVPVLRCGDAFQAGVLVFAAVHDGKRHAHAWVAYRPALRRTITAHLAFFSTFGISPESHPIEVVEKMEHAPTADRLRASGYLFGYPDHAVDFFVDADLDGSKSTDKKLVPRDFLTVPTVASESHKFVWAVPKGHQPNDEDRAIMTQAEPILAEYRRRRDLYIGAGKPGVVALVRDWFDDGYGRCTPENAQIRSNIQPPSVTSVIDVVRVTPRPPAPLSPAVCAPTPPVFSYPQGGRRLRLTLKQRRWGRRNAIPIEQIHP</sequence>
<name>L0DJ99_SINAD</name>
<dbReference type="OrthoDB" id="278162at2"/>
<proteinExistence type="predicted"/>
<dbReference type="EMBL" id="CP003364">
    <property type="protein sequence ID" value="AGA28756.1"/>
    <property type="molecule type" value="Genomic_DNA"/>
</dbReference>
<gene>
    <name evidence="1" type="ordered locus">Sinac_4578</name>
</gene>
<reference evidence="1 2" key="1">
    <citation type="submission" date="2012-02" db="EMBL/GenBank/DDBJ databases">
        <title>Complete sequence of chromosome of Singulisphaera acidiphila DSM 18658.</title>
        <authorList>
            <consortium name="US DOE Joint Genome Institute (JGI-PGF)"/>
            <person name="Lucas S."/>
            <person name="Copeland A."/>
            <person name="Lapidus A."/>
            <person name="Glavina del Rio T."/>
            <person name="Dalin E."/>
            <person name="Tice H."/>
            <person name="Bruce D."/>
            <person name="Goodwin L."/>
            <person name="Pitluck S."/>
            <person name="Peters L."/>
            <person name="Ovchinnikova G."/>
            <person name="Chertkov O."/>
            <person name="Kyrpides N."/>
            <person name="Mavromatis K."/>
            <person name="Ivanova N."/>
            <person name="Brettin T."/>
            <person name="Detter J.C."/>
            <person name="Han C."/>
            <person name="Larimer F."/>
            <person name="Land M."/>
            <person name="Hauser L."/>
            <person name="Markowitz V."/>
            <person name="Cheng J.-F."/>
            <person name="Hugenholtz P."/>
            <person name="Woyke T."/>
            <person name="Wu D."/>
            <person name="Tindall B."/>
            <person name="Pomrenke H."/>
            <person name="Brambilla E."/>
            <person name="Klenk H.-P."/>
            <person name="Eisen J.A."/>
        </authorList>
    </citation>
    <scope>NUCLEOTIDE SEQUENCE [LARGE SCALE GENOMIC DNA]</scope>
    <source>
        <strain evidence="2">ATCC BAA-1392 / DSM 18658 / VKM B-2454 / MOB10</strain>
    </source>
</reference>
<accession>L0DJ99</accession>
<dbReference type="KEGG" id="saci:Sinac_4578"/>